<proteinExistence type="predicted"/>
<dbReference type="AlphaFoldDB" id="A0A0D0KMR6"/>
<dbReference type="Gene3D" id="3.40.50.300">
    <property type="entry name" value="P-loop containing nucleotide triphosphate hydrolases"/>
    <property type="match status" value="1"/>
</dbReference>
<dbReference type="InterPro" id="IPR027417">
    <property type="entry name" value="P-loop_NTPase"/>
</dbReference>
<dbReference type="PANTHER" id="PTHR37816:SF1">
    <property type="entry name" value="TOXIN"/>
    <property type="match status" value="1"/>
</dbReference>
<dbReference type="PANTHER" id="PTHR37816">
    <property type="entry name" value="YALI0E33011P"/>
    <property type="match status" value="1"/>
</dbReference>
<reference evidence="1 2" key="1">
    <citation type="submission" date="2014-12" db="EMBL/GenBank/DDBJ databases">
        <title>16Stimator: statistical estimation of ribosomal gene copy numbers from draft genome assemblies.</title>
        <authorList>
            <person name="Perisin M.A."/>
            <person name="Vetter M."/>
            <person name="Gilbert J.A."/>
            <person name="Bergelson J."/>
        </authorList>
    </citation>
    <scope>NUCLEOTIDE SEQUENCE [LARGE SCALE GENOMIC DNA]</scope>
    <source>
        <strain evidence="1 2">MEJ076</strain>
    </source>
</reference>
<evidence type="ECO:0000313" key="1">
    <source>
        <dbReference type="EMBL" id="KIP99331.1"/>
    </source>
</evidence>
<dbReference type="InterPro" id="IPR052922">
    <property type="entry name" value="Cytidylate_Kinase-2"/>
</dbReference>
<dbReference type="EMBL" id="JXQV01000030">
    <property type="protein sequence ID" value="KIP99331.1"/>
    <property type="molecule type" value="Genomic_DNA"/>
</dbReference>
<gene>
    <name evidence="1" type="ORF">RU07_20285</name>
</gene>
<dbReference type="OrthoDB" id="7210594at2"/>
<protein>
    <submittedName>
        <fullName evidence="1">ATPase AAA</fullName>
    </submittedName>
</protein>
<dbReference type="Proteomes" id="UP000035017">
    <property type="component" value="Unassembled WGS sequence"/>
</dbReference>
<accession>A0A0D0KMR6</accession>
<evidence type="ECO:0000313" key="2">
    <source>
        <dbReference type="Proteomes" id="UP000035017"/>
    </source>
</evidence>
<dbReference type="SUPFAM" id="SSF52540">
    <property type="entry name" value="P-loop containing nucleoside triphosphate hydrolases"/>
    <property type="match status" value="1"/>
</dbReference>
<sequence>MNLLDDIEQAARLVSNASRVMVLGNSGAGKTTLSKTLSARLNCEYVSIDRDVRWQNNWTQRDSAEQRRILEEIVRHERWVLDGGNPSTLDIRLPRTDVVIWMRLPRMTCLMGVVRRVVKYYGTVRPDMAEGCPEPLPNREFLTYIWNFEKHHAPKFIRNFELYGPETPIFQVKSRAQASKLLDLVGAAH</sequence>
<comment type="caution">
    <text evidence="1">The sequence shown here is derived from an EMBL/GenBank/DDBJ whole genome shotgun (WGS) entry which is preliminary data.</text>
</comment>
<organism evidence="1 2">
    <name type="scientific">Agrobacterium tumefaciens</name>
    <dbReference type="NCBI Taxonomy" id="358"/>
    <lineage>
        <taxon>Bacteria</taxon>
        <taxon>Pseudomonadati</taxon>
        <taxon>Pseudomonadota</taxon>
        <taxon>Alphaproteobacteria</taxon>
        <taxon>Hyphomicrobiales</taxon>
        <taxon>Rhizobiaceae</taxon>
        <taxon>Rhizobium/Agrobacterium group</taxon>
        <taxon>Agrobacterium</taxon>
        <taxon>Agrobacterium tumefaciens complex</taxon>
    </lineage>
</organism>
<name>A0A0D0KMR6_AGRTU</name>